<dbReference type="EMBL" id="CAXAMN010016435">
    <property type="protein sequence ID" value="CAK9048117.1"/>
    <property type="molecule type" value="Genomic_DNA"/>
</dbReference>
<organism evidence="1 2">
    <name type="scientific">Durusdinium trenchii</name>
    <dbReference type="NCBI Taxonomy" id="1381693"/>
    <lineage>
        <taxon>Eukaryota</taxon>
        <taxon>Sar</taxon>
        <taxon>Alveolata</taxon>
        <taxon>Dinophyceae</taxon>
        <taxon>Suessiales</taxon>
        <taxon>Symbiodiniaceae</taxon>
        <taxon>Durusdinium</taxon>
    </lineage>
</organism>
<accession>A0ABP0M9D3</accession>
<proteinExistence type="predicted"/>
<gene>
    <name evidence="1" type="ORF">CCMP2556_LOCUS24811</name>
</gene>
<dbReference type="Proteomes" id="UP001642484">
    <property type="component" value="Unassembled WGS sequence"/>
</dbReference>
<comment type="caution">
    <text evidence="1">The sequence shown here is derived from an EMBL/GenBank/DDBJ whole genome shotgun (WGS) entry which is preliminary data.</text>
</comment>
<sequence>MCFSAVLDAWGASMLNVNQTPEARPILCILRGSVPALEWFALRGSAAPLENPAPGQLRPSGGHATIAESSALAKYPSVVAQCPSSFSNVLRSWRRGPGPSRDLH</sequence>
<protein>
    <submittedName>
        <fullName evidence="1">Uncharacterized protein</fullName>
    </submittedName>
</protein>
<evidence type="ECO:0000313" key="1">
    <source>
        <dbReference type="EMBL" id="CAK9048117.1"/>
    </source>
</evidence>
<evidence type="ECO:0000313" key="2">
    <source>
        <dbReference type="Proteomes" id="UP001642484"/>
    </source>
</evidence>
<keyword evidence="2" id="KW-1185">Reference proteome</keyword>
<reference evidence="1 2" key="1">
    <citation type="submission" date="2024-02" db="EMBL/GenBank/DDBJ databases">
        <authorList>
            <person name="Chen Y."/>
            <person name="Shah S."/>
            <person name="Dougan E. K."/>
            <person name="Thang M."/>
            <person name="Chan C."/>
        </authorList>
    </citation>
    <scope>NUCLEOTIDE SEQUENCE [LARGE SCALE GENOMIC DNA]</scope>
</reference>
<name>A0ABP0M9D3_9DINO</name>